<dbReference type="AlphaFoldDB" id="A0A1T4LV10"/>
<evidence type="ECO:0000313" key="1">
    <source>
        <dbReference type="EMBL" id="SJZ58563.1"/>
    </source>
</evidence>
<keyword evidence="2" id="KW-1185">Reference proteome</keyword>
<gene>
    <name evidence="1" type="ORF">SAMN04488132_10316</name>
</gene>
<evidence type="ECO:0000313" key="2">
    <source>
        <dbReference type="Proteomes" id="UP000190888"/>
    </source>
</evidence>
<accession>A0A1T4LV10</accession>
<protein>
    <submittedName>
        <fullName evidence="1">Uncharacterized protein</fullName>
    </submittedName>
</protein>
<dbReference type="Proteomes" id="UP000190888">
    <property type="component" value="Unassembled WGS sequence"/>
</dbReference>
<dbReference type="STRING" id="413434.SAMN04488132_10316"/>
<proteinExistence type="predicted"/>
<sequence length="71" mass="8374">MVYYTINFNPLSLKTASAQIFEKRIDNHRTEVKNKEACANPEKRLPGQLTVDVLRKDRFIKEETAEEYNKE</sequence>
<organism evidence="1 2">
    <name type="scientific">Sediminibacterium ginsengisoli</name>
    <dbReference type="NCBI Taxonomy" id="413434"/>
    <lineage>
        <taxon>Bacteria</taxon>
        <taxon>Pseudomonadati</taxon>
        <taxon>Bacteroidota</taxon>
        <taxon>Chitinophagia</taxon>
        <taxon>Chitinophagales</taxon>
        <taxon>Chitinophagaceae</taxon>
        <taxon>Sediminibacterium</taxon>
    </lineage>
</organism>
<dbReference type="EMBL" id="FUWH01000003">
    <property type="protein sequence ID" value="SJZ58563.1"/>
    <property type="molecule type" value="Genomic_DNA"/>
</dbReference>
<name>A0A1T4LV10_9BACT</name>
<reference evidence="1 2" key="1">
    <citation type="submission" date="2017-02" db="EMBL/GenBank/DDBJ databases">
        <authorList>
            <person name="Peterson S.W."/>
        </authorList>
    </citation>
    <scope>NUCLEOTIDE SEQUENCE [LARGE SCALE GENOMIC DNA]</scope>
    <source>
        <strain evidence="1 2">DSM 22335</strain>
    </source>
</reference>